<evidence type="ECO:0000313" key="1">
    <source>
        <dbReference type="EMBL" id="KAJ4430540.1"/>
    </source>
</evidence>
<gene>
    <name evidence="1" type="ORF">ANN_19128</name>
</gene>
<reference evidence="1 2" key="1">
    <citation type="journal article" date="2022" name="Allergy">
        <title>Genome assembly and annotation of Periplaneta americana reveal a comprehensive cockroach allergen profile.</title>
        <authorList>
            <person name="Wang L."/>
            <person name="Xiong Q."/>
            <person name="Saelim N."/>
            <person name="Wang L."/>
            <person name="Nong W."/>
            <person name="Wan A.T."/>
            <person name="Shi M."/>
            <person name="Liu X."/>
            <person name="Cao Q."/>
            <person name="Hui J.H.L."/>
            <person name="Sookrung N."/>
            <person name="Leung T.F."/>
            <person name="Tungtrongchitr A."/>
            <person name="Tsui S.K.W."/>
        </authorList>
    </citation>
    <scope>NUCLEOTIDE SEQUENCE [LARGE SCALE GENOMIC DNA]</scope>
    <source>
        <strain evidence="1">PWHHKU_190912</strain>
    </source>
</reference>
<proteinExistence type="predicted"/>
<dbReference type="EMBL" id="JAJSOF020000031">
    <property type="protein sequence ID" value="KAJ4430540.1"/>
    <property type="molecule type" value="Genomic_DNA"/>
</dbReference>
<name>A0ABQ8S976_PERAM</name>
<organism evidence="1 2">
    <name type="scientific">Periplaneta americana</name>
    <name type="common">American cockroach</name>
    <name type="synonym">Blatta americana</name>
    <dbReference type="NCBI Taxonomy" id="6978"/>
    <lineage>
        <taxon>Eukaryota</taxon>
        <taxon>Metazoa</taxon>
        <taxon>Ecdysozoa</taxon>
        <taxon>Arthropoda</taxon>
        <taxon>Hexapoda</taxon>
        <taxon>Insecta</taxon>
        <taxon>Pterygota</taxon>
        <taxon>Neoptera</taxon>
        <taxon>Polyneoptera</taxon>
        <taxon>Dictyoptera</taxon>
        <taxon>Blattodea</taxon>
        <taxon>Blattoidea</taxon>
        <taxon>Blattidae</taxon>
        <taxon>Blattinae</taxon>
        <taxon>Periplaneta</taxon>
    </lineage>
</organism>
<keyword evidence="2" id="KW-1185">Reference proteome</keyword>
<accession>A0ABQ8S976</accession>
<evidence type="ECO:0000313" key="2">
    <source>
        <dbReference type="Proteomes" id="UP001148838"/>
    </source>
</evidence>
<comment type="caution">
    <text evidence="1">The sequence shown here is derived from an EMBL/GenBank/DDBJ whole genome shotgun (WGS) entry which is preliminary data.</text>
</comment>
<protein>
    <submittedName>
        <fullName evidence="1">Uncharacterized protein</fullName>
    </submittedName>
</protein>
<sequence length="166" mass="18149">MFILGFHKIPRKGKIKSLTVHEILDIVEDKESMVNNIAIGPPFEEKEAETDQDSDLSYNEAQDNVDHLPARILRSRALLEFDDGYHSDTSAIPAITGTFGIYTIPTKTNAATSAMVSSSMVPMKSNVSSATQCSFAGNVPIQPRKIMNLTTSNLKCSKGSRVKTSK</sequence>
<dbReference type="Proteomes" id="UP001148838">
    <property type="component" value="Unassembled WGS sequence"/>
</dbReference>